<gene>
    <name evidence="1" type="ORF">RPERSI_LOCUS32549</name>
</gene>
<accession>A0ACA9SMC9</accession>
<sequence>LLTDNSNETYAPPPLYNDNYDLSMKVMLTYQELKNSKRNRINSLIYAYYLGELLSTTSTPLNTEITNHYHWASIRLYYLFGKLG</sequence>
<dbReference type="Proteomes" id="UP000789920">
    <property type="component" value="Unassembled WGS sequence"/>
</dbReference>
<keyword evidence="2" id="KW-1185">Reference proteome</keyword>
<dbReference type="EMBL" id="CAJVQC010136372">
    <property type="protein sequence ID" value="CAG8842953.1"/>
    <property type="molecule type" value="Genomic_DNA"/>
</dbReference>
<evidence type="ECO:0000313" key="1">
    <source>
        <dbReference type="EMBL" id="CAG8842953.1"/>
    </source>
</evidence>
<comment type="caution">
    <text evidence="1">The sequence shown here is derived from an EMBL/GenBank/DDBJ whole genome shotgun (WGS) entry which is preliminary data.</text>
</comment>
<reference evidence="1" key="1">
    <citation type="submission" date="2021-06" db="EMBL/GenBank/DDBJ databases">
        <authorList>
            <person name="Kallberg Y."/>
            <person name="Tangrot J."/>
            <person name="Rosling A."/>
        </authorList>
    </citation>
    <scope>NUCLEOTIDE SEQUENCE</scope>
    <source>
        <strain evidence="1">MA461A</strain>
    </source>
</reference>
<feature type="non-terminal residue" evidence="1">
    <location>
        <position position="84"/>
    </location>
</feature>
<feature type="non-terminal residue" evidence="1">
    <location>
        <position position="1"/>
    </location>
</feature>
<organism evidence="1 2">
    <name type="scientific">Racocetra persica</name>
    <dbReference type="NCBI Taxonomy" id="160502"/>
    <lineage>
        <taxon>Eukaryota</taxon>
        <taxon>Fungi</taxon>
        <taxon>Fungi incertae sedis</taxon>
        <taxon>Mucoromycota</taxon>
        <taxon>Glomeromycotina</taxon>
        <taxon>Glomeromycetes</taxon>
        <taxon>Diversisporales</taxon>
        <taxon>Gigasporaceae</taxon>
        <taxon>Racocetra</taxon>
    </lineage>
</organism>
<evidence type="ECO:0000313" key="2">
    <source>
        <dbReference type="Proteomes" id="UP000789920"/>
    </source>
</evidence>
<proteinExistence type="predicted"/>
<protein>
    <submittedName>
        <fullName evidence="1">18713_t:CDS:1</fullName>
    </submittedName>
</protein>
<name>A0ACA9SMC9_9GLOM</name>